<evidence type="ECO:0000256" key="2">
    <source>
        <dbReference type="ARBA" id="ARBA00022982"/>
    </source>
</evidence>
<reference evidence="4 5" key="1">
    <citation type="submission" date="2011-09" db="EMBL/GenBank/DDBJ databases">
        <title>The draft genome of Methanotorris formicicus Mc-S-70.</title>
        <authorList>
            <consortium name="US DOE Joint Genome Institute (JGI-PGF)"/>
            <person name="Lucas S."/>
            <person name="Han J."/>
            <person name="Lapidus A."/>
            <person name="Cheng J.-F."/>
            <person name="Goodwin L."/>
            <person name="Pitluck S."/>
            <person name="Peters L."/>
            <person name="Land M.L."/>
            <person name="Hauser L."/>
            <person name="Sieprawska-Lupa M."/>
            <person name="Takai K."/>
            <person name="Miyazaki J."/>
            <person name="Whitman W."/>
            <person name="Woyke T.J."/>
        </authorList>
    </citation>
    <scope>NUCLEOTIDE SEQUENCE [LARGE SCALE GENOMIC DNA]</scope>
    <source>
        <strain evidence="4 5">Mc-S-70</strain>
    </source>
</reference>
<name>H1L188_9EURY</name>
<organism evidence="4 5">
    <name type="scientific">Methanotorris formicicus Mc-S-70</name>
    <dbReference type="NCBI Taxonomy" id="647171"/>
    <lineage>
        <taxon>Archaea</taxon>
        <taxon>Methanobacteriati</taxon>
        <taxon>Methanobacteriota</taxon>
        <taxon>Methanomada group</taxon>
        <taxon>Methanococci</taxon>
        <taxon>Methanococcales</taxon>
        <taxon>Methanocaldococcaceae</taxon>
        <taxon>Methanotorris</taxon>
    </lineage>
</organism>
<comment type="similarity">
    <text evidence="1">Belongs to the glutaredoxin family.</text>
</comment>
<evidence type="ECO:0000313" key="5">
    <source>
        <dbReference type="Proteomes" id="UP000003706"/>
    </source>
</evidence>
<dbReference type="Pfam" id="PF13192">
    <property type="entry name" value="Thioredoxin_3"/>
    <property type="match status" value="1"/>
</dbReference>
<dbReference type="SUPFAM" id="SSF52833">
    <property type="entry name" value="Thioredoxin-like"/>
    <property type="match status" value="1"/>
</dbReference>
<gene>
    <name evidence="4" type="ORF">MetfoDRAFT_1812</name>
</gene>
<dbReference type="STRING" id="647171.MetfoDRAFT_1812"/>
<protein>
    <submittedName>
        <fullName evidence="4">Redox-active disulfide protein 2</fullName>
    </submittedName>
</protein>
<dbReference type="PANTHER" id="PTHR36450:SF1">
    <property type="entry name" value="THIOREDOXIN"/>
    <property type="match status" value="1"/>
</dbReference>
<evidence type="ECO:0000313" key="4">
    <source>
        <dbReference type="EMBL" id="EHP83937.1"/>
    </source>
</evidence>
<evidence type="ECO:0000259" key="3">
    <source>
        <dbReference type="Pfam" id="PF13192"/>
    </source>
</evidence>
<dbReference type="InterPro" id="IPR036249">
    <property type="entry name" value="Thioredoxin-like_sf"/>
</dbReference>
<dbReference type="EMBL" id="AGJL01000065">
    <property type="protein sequence ID" value="EHP83937.1"/>
    <property type="molecule type" value="Genomic_DNA"/>
</dbReference>
<keyword evidence="5" id="KW-1185">Reference proteome</keyword>
<keyword evidence="2" id="KW-0249">Electron transport</keyword>
<dbReference type="PATRIC" id="fig|647171.4.peg.1752"/>
<comment type="caution">
    <text evidence="4">The sequence shown here is derived from an EMBL/GenBank/DDBJ whole genome shotgun (WGS) entry which is preliminary data.</text>
</comment>
<dbReference type="InterPro" id="IPR005243">
    <property type="entry name" value="THIRX-like_proc"/>
</dbReference>
<dbReference type="Gene3D" id="3.40.30.10">
    <property type="entry name" value="Glutaredoxin"/>
    <property type="match status" value="1"/>
</dbReference>
<evidence type="ECO:0000256" key="1">
    <source>
        <dbReference type="ARBA" id="ARBA00007787"/>
    </source>
</evidence>
<dbReference type="Proteomes" id="UP000003706">
    <property type="component" value="Unassembled WGS sequence"/>
</dbReference>
<dbReference type="InterPro" id="IPR012336">
    <property type="entry name" value="Thioredoxin-like_fold"/>
</dbReference>
<sequence>MFLKNIEINRYIESFKYWLVKLLLGDKMIIRVFGTGCPKCNQTYENVKKAVEELGIDAEIVKVTDINEISEWIFVAPGVAFDDEIVFEGKVPTVEEIKEELKKTLD</sequence>
<accession>H1L188</accession>
<dbReference type="PANTHER" id="PTHR36450">
    <property type="entry name" value="THIOREDOXIN"/>
    <property type="match status" value="1"/>
</dbReference>
<feature type="domain" description="Thioredoxin-like fold" evidence="3">
    <location>
        <begin position="28"/>
        <end position="100"/>
    </location>
</feature>
<dbReference type="AlphaFoldDB" id="H1L188"/>
<dbReference type="NCBIfam" id="TIGR00412">
    <property type="entry name" value="redox_disulf_2"/>
    <property type="match status" value="1"/>
</dbReference>
<keyword evidence="2" id="KW-0813">Transport</keyword>
<proteinExistence type="inferred from homology"/>